<keyword evidence="4" id="KW-0812">Transmembrane</keyword>
<dbReference type="PANTHER" id="PTHR30093">
    <property type="entry name" value="GENERAL SECRETION PATHWAY PROTEIN G"/>
    <property type="match status" value="1"/>
</dbReference>
<dbReference type="GO" id="GO:0007155">
    <property type="term" value="P:cell adhesion"/>
    <property type="evidence" value="ECO:0007669"/>
    <property type="project" value="InterPro"/>
</dbReference>
<dbReference type="EMBL" id="VWXX01000015">
    <property type="protein sequence ID" value="KAA6184866.1"/>
    <property type="molecule type" value="Genomic_DNA"/>
</dbReference>
<dbReference type="Gene3D" id="3.30.700.10">
    <property type="entry name" value="Glycoprotein, Type 4 Pilin"/>
    <property type="match status" value="1"/>
</dbReference>
<reference evidence="5 6" key="1">
    <citation type="submission" date="2019-09" db="EMBL/GenBank/DDBJ databases">
        <title>Whole-genome sequence of the purple sulfur bacterium Thiohalocapsa marina DSM 19078.</title>
        <authorList>
            <person name="Kyndt J.A."/>
            <person name="Meyer T.E."/>
        </authorList>
    </citation>
    <scope>NUCLEOTIDE SEQUENCE [LARGE SCALE GENOMIC DNA]</scope>
    <source>
        <strain evidence="5 6">DSM 19078</strain>
    </source>
</reference>
<dbReference type="GO" id="GO:0043107">
    <property type="term" value="P:type IV pilus-dependent motility"/>
    <property type="evidence" value="ECO:0007669"/>
    <property type="project" value="TreeGrafter"/>
</dbReference>
<dbReference type="OrthoDB" id="5918848at2"/>
<comment type="caution">
    <text evidence="5">The sequence shown here is derived from an EMBL/GenBank/DDBJ whole genome shotgun (WGS) entry which is preliminary data.</text>
</comment>
<evidence type="ECO:0000256" key="3">
    <source>
        <dbReference type="RuleBase" id="RU000389"/>
    </source>
</evidence>
<keyword evidence="4" id="KW-1133">Transmembrane helix</keyword>
<dbReference type="GO" id="GO:0044096">
    <property type="term" value="C:type IV pilus"/>
    <property type="evidence" value="ECO:0007669"/>
    <property type="project" value="TreeGrafter"/>
</dbReference>
<evidence type="ECO:0000313" key="5">
    <source>
        <dbReference type="EMBL" id="KAA6184866.1"/>
    </source>
</evidence>
<dbReference type="Proteomes" id="UP000322981">
    <property type="component" value="Unassembled WGS sequence"/>
</dbReference>
<organism evidence="5 6">
    <name type="scientific">Thiohalocapsa marina</name>
    <dbReference type="NCBI Taxonomy" id="424902"/>
    <lineage>
        <taxon>Bacteria</taxon>
        <taxon>Pseudomonadati</taxon>
        <taxon>Pseudomonadota</taxon>
        <taxon>Gammaproteobacteria</taxon>
        <taxon>Chromatiales</taxon>
        <taxon>Chromatiaceae</taxon>
        <taxon>Thiohalocapsa</taxon>
    </lineage>
</organism>
<protein>
    <submittedName>
        <fullName evidence="5">Prepilin-type N-terminal cleavage/methylation domain-containing protein</fullName>
    </submittedName>
</protein>
<dbReference type="InterPro" id="IPR012902">
    <property type="entry name" value="N_methyl_site"/>
</dbReference>
<dbReference type="Pfam" id="PF00114">
    <property type="entry name" value="Pilin"/>
    <property type="match status" value="1"/>
</dbReference>
<accession>A0A5M8FMC6</accession>
<dbReference type="InterPro" id="IPR045584">
    <property type="entry name" value="Pilin-like"/>
</dbReference>
<gene>
    <name evidence="5" type="ORF">F2Q65_11015</name>
</gene>
<sequence>MKRHNQAGFTLIELMIVVAIIGILAAIAIPAYQDYVARSQMSEAMMLTGGAKTAVAEYWMQTGSFPTDNADAGLSNTISGSYVASVTVGASGIVATMNNSVSTPIQGATLTLTPTSTGGSITWECSSDADAKYLPAACR</sequence>
<proteinExistence type="inferred from homology"/>
<dbReference type="NCBIfam" id="TIGR02532">
    <property type="entry name" value="IV_pilin_GFxxxE"/>
    <property type="match status" value="1"/>
</dbReference>
<keyword evidence="3" id="KW-0281">Fimbrium</keyword>
<dbReference type="RefSeq" id="WP_150093366.1">
    <property type="nucleotide sequence ID" value="NZ_VWXX01000015.1"/>
</dbReference>
<comment type="similarity">
    <text evidence="1 3">Belongs to the N-Me-Phe pilin family.</text>
</comment>
<feature type="transmembrane region" description="Helical" evidence="4">
    <location>
        <begin position="12"/>
        <end position="32"/>
    </location>
</feature>
<dbReference type="Pfam" id="PF07963">
    <property type="entry name" value="N_methyl"/>
    <property type="match status" value="1"/>
</dbReference>
<evidence type="ECO:0000256" key="4">
    <source>
        <dbReference type="SAM" id="Phobius"/>
    </source>
</evidence>
<name>A0A5M8FMC6_9GAMM</name>
<evidence type="ECO:0000313" key="6">
    <source>
        <dbReference type="Proteomes" id="UP000322981"/>
    </source>
</evidence>
<keyword evidence="4" id="KW-0472">Membrane</keyword>
<dbReference type="PROSITE" id="PS00409">
    <property type="entry name" value="PROKAR_NTER_METHYL"/>
    <property type="match status" value="1"/>
</dbReference>
<dbReference type="SUPFAM" id="SSF54523">
    <property type="entry name" value="Pili subunits"/>
    <property type="match status" value="1"/>
</dbReference>
<dbReference type="PANTHER" id="PTHR30093:SF34">
    <property type="entry name" value="PREPILIN PEPTIDASE-DEPENDENT PROTEIN D"/>
    <property type="match status" value="1"/>
</dbReference>
<keyword evidence="2" id="KW-0488">Methylation</keyword>
<dbReference type="InterPro" id="IPR001082">
    <property type="entry name" value="Pilin"/>
</dbReference>
<keyword evidence="6" id="KW-1185">Reference proteome</keyword>
<dbReference type="AlphaFoldDB" id="A0A5M8FMC6"/>
<evidence type="ECO:0000256" key="2">
    <source>
        <dbReference type="ARBA" id="ARBA00022481"/>
    </source>
</evidence>
<evidence type="ECO:0000256" key="1">
    <source>
        <dbReference type="ARBA" id="ARBA00005233"/>
    </source>
</evidence>